<evidence type="ECO:0000313" key="3">
    <source>
        <dbReference type="Proteomes" id="UP000825935"/>
    </source>
</evidence>
<dbReference type="Proteomes" id="UP000825935">
    <property type="component" value="Chromosome 16"/>
</dbReference>
<gene>
    <name evidence="2" type="ORF">KP509_16G080100</name>
</gene>
<reference evidence="2" key="1">
    <citation type="submission" date="2021-08" db="EMBL/GenBank/DDBJ databases">
        <title>WGS assembly of Ceratopteris richardii.</title>
        <authorList>
            <person name="Marchant D.B."/>
            <person name="Chen G."/>
            <person name="Jenkins J."/>
            <person name="Shu S."/>
            <person name="Leebens-Mack J."/>
            <person name="Grimwood J."/>
            <person name="Schmutz J."/>
            <person name="Soltis P."/>
            <person name="Soltis D."/>
            <person name="Chen Z.-H."/>
        </authorList>
    </citation>
    <scope>NUCLEOTIDE SEQUENCE</scope>
    <source>
        <strain evidence="2">Whitten #5841</strain>
        <tissue evidence="2">Leaf</tissue>
    </source>
</reference>
<evidence type="ECO:0000256" key="1">
    <source>
        <dbReference type="SAM" id="MobiDB-lite"/>
    </source>
</evidence>
<protein>
    <submittedName>
        <fullName evidence="2">Uncharacterized protein</fullName>
    </submittedName>
</protein>
<dbReference type="EMBL" id="CM035421">
    <property type="protein sequence ID" value="KAH7388526.1"/>
    <property type="molecule type" value="Genomic_DNA"/>
</dbReference>
<name>A0A8T2T3Z3_CERRI</name>
<dbReference type="AlphaFoldDB" id="A0A8T2T3Z3"/>
<organism evidence="2 3">
    <name type="scientific">Ceratopteris richardii</name>
    <name type="common">Triangle waterfern</name>
    <dbReference type="NCBI Taxonomy" id="49495"/>
    <lineage>
        <taxon>Eukaryota</taxon>
        <taxon>Viridiplantae</taxon>
        <taxon>Streptophyta</taxon>
        <taxon>Embryophyta</taxon>
        <taxon>Tracheophyta</taxon>
        <taxon>Polypodiopsida</taxon>
        <taxon>Polypodiidae</taxon>
        <taxon>Polypodiales</taxon>
        <taxon>Pteridineae</taxon>
        <taxon>Pteridaceae</taxon>
        <taxon>Parkerioideae</taxon>
        <taxon>Ceratopteris</taxon>
    </lineage>
</organism>
<feature type="region of interest" description="Disordered" evidence="1">
    <location>
        <begin position="52"/>
        <end position="76"/>
    </location>
</feature>
<comment type="caution">
    <text evidence="2">The sequence shown here is derived from an EMBL/GenBank/DDBJ whole genome shotgun (WGS) entry which is preliminary data.</text>
</comment>
<proteinExistence type="predicted"/>
<feature type="compositionally biased region" description="Polar residues" evidence="1">
    <location>
        <begin position="58"/>
        <end position="68"/>
    </location>
</feature>
<keyword evidence="3" id="KW-1185">Reference proteome</keyword>
<accession>A0A8T2T3Z3</accession>
<evidence type="ECO:0000313" key="2">
    <source>
        <dbReference type="EMBL" id="KAH7388526.1"/>
    </source>
</evidence>
<sequence>MKLTPLLIWIIRKLDCLWPFKGSSSSFQEIESSEGDDSEVCLIDPTHVEPDNRASKCNLPSKSTTKIGQQDLGEAS</sequence>